<dbReference type="Proteomes" id="UP000054618">
    <property type="component" value="Unassembled WGS sequence"/>
</dbReference>
<reference evidence="1 2" key="1">
    <citation type="submission" date="2015-11" db="EMBL/GenBank/DDBJ databases">
        <title>Genomic analysis of 38 Legionella species identifies large and diverse effector repertoires.</title>
        <authorList>
            <person name="Burstein D."/>
            <person name="Amaro F."/>
            <person name="Zusman T."/>
            <person name="Lifshitz Z."/>
            <person name="Cohen O."/>
            <person name="Gilbert J.A."/>
            <person name="Pupko T."/>
            <person name="Shuman H.A."/>
            <person name="Segal G."/>
        </authorList>
    </citation>
    <scope>NUCLEOTIDE SEQUENCE [LARGE SCALE GENOMIC DNA]</scope>
    <source>
        <strain evidence="1 2">CDC#1442-AUS-E</strain>
    </source>
</reference>
<dbReference type="EMBL" id="LNYS01000006">
    <property type="protein sequence ID" value="KTD51553.1"/>
    <property type="molecule type" value="Genomic_DNA"/>
</dbReference>
<evidence type="ECO:0000313" key="2">
    <source>
        <dbReference type="Proteomes" id="UP000054618"/>
    </source>
</evidence>
<organism evidence="1 2">
    <name type="scientific">Legionella quinlivanii</name>
    <dbReference type="NCBI Taxonomy" id="45073"/>
    <lineage>
        <taxon>Bacteria</taxon>
        <taxon>Pseudomonadati</taxon>
        <taxon>Pseudomonadota</taxon>
        <taxon>Gammaproteobacteria</taxon>
        <taxon>Legionellales</taxon>
        <taxon>Legionellaceae</taxon>
        <taxon>Legionella</taxon>
    </lineage>
</organism>
<sequence>MGVYINSSKCDILGLTVSNGDNMSIELTLGEIWDKTNGSEVEKAHAVLKEYFQARHTSRGISALTTSGSIRERAIDLFKQQKSLHGEPLNSISDLIIAAASISQGPALAIYIGVILEKQEKATSLQFENSKHYFSM</sequence>
<gene>
    <name evidence="1" type="ORF">Lqui_0397</name>
</gene>
<accession>A0A0W0Y3D7</accession>
<proteinExistence type="predicted"/>
<name>A0A0W0Y3D7_9GAMM</name>
<evidence type="ECO:0000313" key="1">
    <source>
        <dbReference type="EMBL" id="KTD51553.1"/>
    </source>
</evidence>
<dbReference type="STRING" id="45073.Lqui_0397"/>
<dbReference type="PATRIC" id="fig|45073.5.peg.424"/>
<protein>
    <submittedName>
        <fullName evidence="1">Uncharacterized protein</fullName>
    </submittedName>
</protein>
<comment type="caution">
    <text evidence="1">The sequence shown here is derived from an EMBL/GenBank/DDBJ whole genome shotgun (WGS) entry which is preliminary data.</text>
</comment>
<dbReference type="AlphaFoldDB" id="A0A0W0Y3D7"/>
<keyword evidence="2" id="KW-1185">Reference proteome</keyword>